<dbReference type="AlphaFoldDB" id="A0A1W1UMY4"/>
<dbReference type="RefSeq" id="WP_084256588.1">
    <property type="nucleotide sequence ID" value="NZ_FWWV01000009.1"/>
</dbReference>
<keyword evidence="1" id="KW-0175">Coiled coil</keyword>
<evidence type="ECO:0000313" key="3">
    <source>
        <dbReference type="Proteomes" id="UP000192408"/>
    </source>
</evidence>
<sequence>MSKKSKWFVVATEGATTDGRKISREWLTQMAANYDPKNTYGARINIEHIKFRMLWKDEPHSKAYGDVLALKTEERDDGKLQLLAQIEPTDDLIKLTQERQKIYTSIEIDLDFADKGQAYLVGLAVTDSPASLGTEMLQFCAGAKLNPLTERKQKADNLISEALEFSLQLEEIEEEKESVSLFSRVAELLTGKSKKDEARFADQTQAIELLSAHAAELTEKQTALETEQQTNLQNLTALQSAVSALQAQFKQLAAQPEAGYSEMPVATGTPNGDHSRFF</sequence>
<accession>A0A1W1UMY4</accession>
<protein>
    <submittedName>
        <fullName evidence="2">Phage capsid scaffolding protein (GPO) serine peptidase</fullName>
    </submittedName>
</protein>
<dbReference type="InterPro" id="IPR009228">
    <property type="entry name" value="Capsid_scaffold_GpO"/>
</dbReference>
<dbReference type="EMBL" id="FWWV01000009">
    <property type="protein sequence ID" value="SMB82456.1"/>
    <property type="molecule type" value="Genomic_DNA"/>
</dbReference>
<dbReference type="STRING" id="1122938.SAMN05660772_02113"/>
<evidence type="ECO:0000256" key="1">
    <source>
        <dbReference type="SAM" id="Coils"/>
    </source>
</evidence>
<gene>
    <name evidence="2" type="ORF">SAMN05660772_02113</name>
</gene>
<dbReference type="Pfam" id="PF05929">
    <property type="entry name" value="Phage_GPO"/>
    <property type="match status" value="1"/>
</dbReference>
<reference evidence="3" key="1">
    <citation type="submission" date="2017-04" db="EMBL/GenBank/DDBJ databases">
        <authorList>
            <person name="Varghese N."/>
            <person name="Submissions S."/>
        </authorList>
    </citation>
    <scope>NUCLEOTIDE SEQUENCE [LARGE SCALE GENOMIC DNA]</scope>
    <source>
        <strain evidence="3">DSM 23072</strain>
    </source>
</reference>
<dbReference type="Proteomes" id="UP000192408">
    <property type="component" value="Unassembled WGS sequence"/>
</dbReference>
<proteinExistence type="predicted"/>
<feature type="coiled-coil region" evidence="1">
    <location>
        <begin position="207"/>
        <end position="255"/>
    </location>
</feature>
<evidence type="ECO:0000313" key="2">
    <source>
        <dbReference type="EMBL" id="SMB82456.1"/>
    </source>
</evidence>
<organism evidence="2 3">
    <name type="scientific">Pasteurella testudinis DSM 23072</name>
    <dbReference type="NCBI Taxonomy" id="1122938"/>
    <lineage>
        <taxon>Bacteria</taxon>
        <taxon>Pseudomonadati</taxon>
        <taxon>Pseudomonadota</taxon>
        <taxon>Gammaproteobacteria</taxon>
        <taxon>Pasteurellales</taxon>
        <taxon>Pasteurellaceae</taxon>
        <taxon>Pasteurella</taxon>
    </lineage>
</organism>
<keyword evidence="3" id="KW-1185">Reference proteome</keyword>
<name>A0A1W1UMY4_9PAST</name>